<keyword evidence="2" id="KW-1185">Reference proteome</keyword>
<proteinExistence type="predicted"/>
<dbReference type="EMBL" id="JAULSV010000006">
    <property type="protein sequence ID" value="KAK0641674.1"/>
    <property type="molecule type" value="Genomic_DNA"/>
</dbReference>
<evidence type="ECO:0000313" key="1">
    <source>
        <dbReference type="EMBL" id="KAK0641674.1"/>
    </source>
</evidence>
<gene>
    <name evidence="1" type="ORF">B0T16DRAFT_393920</name>
</gene>
<sequence>MAHPTATMTVPRFLPSLLLGAATAVQLASGTITLDRLYDDWSFTTAKLSPSTSPACLAAYRAPIACPETLLGLAASMRTVFKPTPADFDLTCTPSCADSVDAYLHGLITACTLPTDGAPKVLGSGNSGEYAAQPEPVHVIGWILQYTLARSCARKDNSTGTGTYCYFDQGPANNKFECSDACEMQFYASAHDYPGAGWRFNHYNLIDQTSWWEEYFVGGWERAVGCGAVERRPRYADVKAVLAEVEAKKKGTGEGEEGSVAMARLRVQFERVVRGD</sequence>
<dbReference type="Proteomes" id="UP001174936">
    <property type="component" value="Unassembled WGS sequence"/>
</dbReference>
<evidence type="ECO:0000313" key="2">
    <source>
        <dbReference type="Proteomes" id="UP001174936"/>
    </source>
</evidence>
<name>A0AA40CLS5_9PEZI</name>
<reference evidence="1" key="1">
    <citation type="submission" date="2023-06" db="EMBL/GenBank/DDBJ databases">
        <title>Genome-scale phylogeny and comparative genomics of the fungal order Sordariales.</title>
        <authorList>
            <consortium name="Lawrence Berkeley National Laboratory"/>
            <person name="Hensen N."/>
            <person name="Bonometti L."/>
            <person name="Westerberg I."/>
            <person name="Brannstrom I.O."/>
            <person name="Guillou S."/>
            <person name="Cros-Aarteil S."/>
            <person name="Calhoun S."/>
            <person name="Haridas S."/>
            <person name="Kuo A."/>
            <person name="Mondo S."/>
            <person name="Pangilinan J."/>
            <person name="Riley R."/>
            <person name="Labutti K."/>
            <person name="Andreopoulos B."/>
            <person name="Lipzen A."/>
            <person name="Chen C."/>
            <person name="Yanf M."/>
            <person name="Daum C."/>
            <person name="Ng V."/>
            <person name="Clum A."/>
            <person name="Steindorff A."/>
            <person name="Ohm R."/>
            <person name="Martin F."/>
            <person name="Silar P."/>
            <person name="Natvig D."/>
            <person name="Lalanne C."/>
            <person name="Gautier V."/>
            <person name="Ament-Velasquez S.L."/>
            <person name="Kruys A."/>
            <person name="Hutchinson M.I."/>
            <person name="Powell A.J."/>
            <person name="Barry K."/>
            <person name="Miller A.N."/>
            <person name="Grigoriev I.V."/>
            <person name="Debuchy R."/>
            <person name="Gladieux P."/>
            <person name="Thoren M.H."/>
            <person name="Johannesson H."/>
        </authorList>
    </citation>
    <scope>NUCLEOTIDE SEQUENCE</scope>
    <source>
        <strain evidence="1">SMH2532-1</strain>
    </source>
</reference>
<comment type="caution">
    <text evidence="1">The sequence shown here is derived from an EMBL/GenBank/DDBJ whole genome shotgun (WGS) entry which is preliminary data.</text>
</comment>
<accession>A0AA40CLS5</accession>
<dbReference type="AlphaFoldDB" id="A0AA40CLS5"/>
<organism evidence="1 2">
    <name type="scientific">Cercophora newfieldiana</name>
    <dbReference type="NCBI Taxonomy" id="92897"/>
    <lineage>
        <taxon>Eukaryota</taxon>
        <taxon>Fungi</taxon>
        <taxon>Dikarya</taxon>
        <taxon>Ascomycota</taxon>
        <taxon>Pezizomycotina</taxon>
        <taxon>Sordariomycetes</taxon>
        <taxon>Sordariomycetidae</taxon>
        <taxon>Sordariales</taxon>
        <taxon>Lasiosphaeriaceae</taxon>
        <taxon>Cercophora</taxon>
    </lineage>
</organism>
<protein>
    <submittedName>
        <fullName evidence="1">Uncharacterized protein</fullName>
    </submittedName>
</protein>